<dbReference type="Proteomes" id="UP001213681">
    <property type="component" value="Unassembled WGS sequence"/>
</dbReference>
<keyword evidence="3" id="KW-1185">Reference proteome</keyword>
<evidence type="ECO:0000313" key="2">
    <source>
        <dbReference type="EMBL" id="KAJ5461239.1"/>
    </source>
</evidence>
<dbReference type="GeneID" id="81596417"/>
<dbReference type="RefSeq" id="XP_056770281.1">
    <property type="nucleotide sequence ID" value="XM_056906174.1"/>
</dbReference>
<name>A0AAD6CE56_9EURO</name>
<dbReference type="GO" id="GO:0003676">
    <property type="term" value="F:nucleic acid binding"/>
    <property type="evidence" value="ECO:0007669"/>
    <property type="project" value="InterPro"/>
</dbReference>
<dbReference type="InterPro" id="IPR012337">
    <property type="entry name" value="RNaseH-like_sf"/>
</dbReference>
<evidence type="ECO:0000313" key="3">
    <source>
        <dbReference type="Proteomes" id="UP001213681"/>
    </source>
</evidence>
<dbReference type="SUPFAM" id="SSF53098">
    <property type="entry name" value="Ribonuclease H-like"/>
    <property type="match status" value="1"/>
</dbReference>
<sequence>MCYMSEGKSAAADFAAPSGKISCLWVFKSDREPTLGDSFMRWIEEEGIVWETSVVGIPEQNGFIERAGGVIIKVARGLLLDSNLPKTLWPLAVKAAGYIINRTLTMLQDGRTVILWVEAMSAKAQGPIRPNLSNLLRDERDVIFDEAIRFDSNQEDSSQLATIPAIDPWGIGMGGQIETESSDEEEMPVRDDEPELNISKPLSILRIKDTLLPTPSPTPSRDIPPVSSRETIGEVPGAFPEGRYDGRVTQERTAPVPAEGVGIRQENFEPGDQLQSELHEMISSDLPEGYRERGTIAPRDITADLSEGNILTGKRTRKRSQHHAAMNVVIHGGQDEDNHEGILLAFHAAMNFSSSQDRPMRDDLPPPPQT</sequence>
<organism evidence="2 3">
    <name type="scientific">Penicillium daleae</name>
    <dbReference type="NCBI Taxonomy" id="63821"/>
    <lineage>
        <taxon>Eukaryota</taxon>
        <taxon>Fungi</taxon>
        <taxon>Dikarya</taxon>
        <taxon>Ascomycota</taxon>
        <taxon>Pezizomycotina</taxon>
        <taxon>Eurotiomycetes</taxon>
        <taxon>Eurotiomycetidae</taxon>
        <taxon>Eurotiales</taxon>
        <taxon>Aspergillaceae</taxon>
        <taxon>Penicillium</taxon>
    </lineage>
</organism>
<evidence type="ECO:0008006" key="4">
    <source>
        <dbReference type="Google" id="ProtNLM"/>
    </source>
</evidence>
<dbReference type="Gene3D" id="3.30.420.10">
    <property type="entry name" value="Ribonuclease H-like superfamily/Ribonuclease H"/>
    <property type="match status" value="1"/>
</dbReference>
<reference evidence="2" key="1">
    <citation type="submission" date="2022-12" db="EMBL/GenBank/DDBJ databases">
        <authorList>
            <person name="Petersen C."/>
        </authorList>
    </citation>
    <scope>NUCLEOTIDE SEQUENCE</scope>
    <source>
        <strain evidence="2">IBT 16125</strain>
    </source>
</reference>
<dbReference type="EMBL" id="JAPVEA010000002">
    <property type="protein sequence ID" value="KAJ5461239.1"/>
    <property type="molecule type" value="Genomic_DNA"/>
</dbReference>
<proteinExistence type="predicted"/>
<feature type="region of interest" description="Disordered" evidence="1">
    <location>
        <begin position="210"/>
        <end position="244"/>
    </location>
</feature>
<evidence type="ECO:0000256" key="1">
    <source>
        <dbReference type="SAM" id="MobiDB-lite"/>
    </source>
</evidence>
<comment type="caution">
    <text evidence="2">The sequence shown here is derived from an EMBL/GenBank/DDBJ whole genome shotgun (WGS) entry which is preliminary data.</text>
</comment>
<gene>
    <name evidence="2" type="ORF">N7458_002791</name>
</gene>
<dbReference type="AlphaFoldDB" id="A0AAD6CE56"/>
<dbReference type="InterPro" id="IPR036397">
    <property type="entry name" value="RNaseH_sf"/>
</dbReference>
<accession>A0AAD6CE56</accession>
<protein>
    <recommendedName>
        <fullName evidence="4">Integrase catalytic domain-containing protein</fullName>
    </recommendedName>
</protein>
<reference evidence="2" key="2">
    <citation type="journal article" date="2023" name="IMA Fungus">
        <title>Comparative genomic study of the Penicillium genus elucidates a diverse pangenome and 15 lateral gene transfer events.</title>
        <authorList>
            <person name="Petersen C."/>
            <person name="Sorensen T."/>
            <person name="Nielsen M.R."/>
            <person name="Sondergaard T.E."/>
            <person name="Sorensen J.L."/>
            <person name="Fitzpatrick D.A."/>
            <person name="Frisvad J.C."/>
            <person name="Nielsen K.L."/>
        </authorList>
    </citation>
    <scope>NUCLEOTIDE SEQUENCE</scope>
    <source>
        <strain evidence="2">IBT 16125</strain>
    </source>
</reference>